<proteinExistence type="predicted"/>
<evidence type="ECO:0000259" key="1">
    <source>
        <dbReference type="Pfam" id="PF24740"/>
    </source>
</evidence>
<evidence type="ECO:0000313" key="3">
    <source>
        <dbReference type="Proteomes" id="UP000192796"/>
    </source>
</evidence>
<name>A0A1V9FR37_9BACT</name>
<dbReference type="Pfam" id="PF24740">
    <property type="entry name" value="DUF7691"/>
    <property type="match status" value="1"/>
</dbReference>
<accession>A0A1V9FR37</accession>
<protein>
    <recommendedName>
        <fullName evidence="1">DUF7691 domain-containing protein</fullName>
    </recommendedName>
</protein>
<organism evidence="2 3">
    <name type="scientific">Niastella vici</name>
    <dbReference type="NCBI Taxonomy" id="1703345"/>
    <lineage>
        <taxon>Bacteria</taxon>
        <taxon>Pseudomonadati</taxon>
        <taxon>Bacteroidota</taxon>
        <taxon>Chitinophagia</taxon>
        <taxon>Chitinophagales</taxon>
        <taxon>Chitinophagaceae</taxon>
        <taxon>Niastella</taxon>
    </lineage>
</organism>
<dbReference type="RefSeq" id="WP_081152578.1">
    <property type="nucleotide sequence ID" value="NZ_LVYD01000059.1"/>
</dbReference>
<reference evidence="2 3" key="1">
    <citation type="submission" date="2016-03" db="EMBL/GenBank/DDBJ databases">
        <title>Niastella vici sp. nov., isolated from farmland soil.</title>
        <authorList>
            <person name="Chen L."/>
            <person name="Wang D."/>
            <person name="Yang S."/>
            <person name="Wang G."/>
        </authorList>
    </citation>
    <scope>NUCLEOTIDE SEQUENCE [LARGE SCALE GENOMIC DNA]</scope>
    <source>
        <strain evidence="2 3">DJ57</strain>
    </source>
</reference>
<feature type="domain" description="DUF7691" evidence="1">
    <location>
        <begin position="1"/>
        <end position="188"/>
    </location>
</feature>
<dbReference type="EMBL" id="LVYD01000059">
    <property type="protein sequence ID" value="OQP60716.1"/>
    <property type="molecule type" value="Genomic_DNA"/>
</dbReference>
<comment type="caution">
    <text evidence="2">The sequence shown here is derived from an EMBL/GenBank/DDBJ whole genome shotgun (WGS) entry which is preliminary data.</text>
</comment>
<dbReference type="OrthoDB" id="677477at2"/>
<dbReference type="AlphaFoldDB" id="A0A1V9FR37"/>
<dbReference type="Proteomes" id="UP000192796">
    <property type="component" value="Unassembled WGS sequence"/>
</dbReference>
<sequence length="188" mass="20812">MGCYIFSYGIKTEEIQKVFGSNDNALLDRVQSHKTFKSYAEGIGARGLSIGLKDISTYLPGDNLDSSLDGYAFLCICASVGTQLPYRQEIKLGAGTDKISEVLTVDIQKLLVENGHFFPLSKVTEPGISLITLEELKIIKNRLSSVHITDEKMKELADMGDLDEDLRGLIENINYCVDHGLDMISFCH</sequence>
<dbReference type="InterPro" id="IPR056108">
    <property type="entry name" value="DUF7691"/>
</dbReference>
<evidence type="ECO:0000313" key="2">
    <source>
        <dbReference type="EMBL" id="OQP60716.1"/>
    </source>
</evidence>
<keyword evidence="3" id="KW-1185">Reference proteome</keyword>
<gene>
    <name evidence="2" type="ORF">A3860_32475</name>
</gene>